<dbReference type="AlphaFoldDB" id="A0A9W8CXP9"/>
<proteinExistence type="predicted"/>
<evidence type="ECO:0000313" key="4">
    <source>
        <dbReference type="Proteomes" id="UP001143981"/>
    </source>
</evidence>
<evidence type="ECO:0000256" key="1">
    <source>
        <dbReference type="SAM" id="MobiDB-lite"/>
    </source>
</evidence>
<dbReference type="EMBL" id="JANBOI010000195">
    <property type="protein sequence ID" value="KAJ1732797.1"/>
    <property type="molecule type" value="Genomic_DNA"/>
</dbReference>
<comment type="caution">
    <text evidence="3">The sequence shown here is derived from an EMBL/GenBank/DDBJ whole genome shotgun (WGS) entry which is preliminary data.</text>
</comment>
<dbReference type="InterPro" id="IPR000270">
    <property type="entry name" value="PB1_dom"/>
</dbReference>
<accession>A0A9W8CXP9</accession>
<evidence type="ECO:0000313" key="3">
    <source>
        <dbReference type="EMBL" id="KAJ1732797.1"/>
    </source>
</evidence>
<gene>
    <name evidence="3" type="ORF">LPJ61_001887</name>
</gene>
<keyword evidence="4" id="KW-1185">Reference proteome</keyword>
<dbReference type="SUPFAM" id="SSF54277">
    <property type="entry name" value="CAD &amp; PB1 domains"/>
    <property type="match status" value="1"/>
</dbReference>
<evidence type="ECO:0000259" key="2">
    <source>
        <dbReference type="Pfam" id="PF00564"/>
    </source>
</evidence>
<sequence>MTFVGMSPEDVRAAQRARVLAAGGRVLKFTNNGGELYFRYYFPQPEKLTWTKLVNGLRVLFSISHSDLYIRYADPDGAKITVSDNNGLQIMFEDTKASDVIRIEVIEPKSAGVNADESRTPPEGSQPSMQMPMPVFDQQSGFPGVDITRPHSVVSSRVNTGQLPQMPQSQTPGPIPHAPQQPINAGPIHSGSQIYDRMNTSTTTLPPPRPQKPLD</sequence>
<organism evidence="3 4">
    <name type="scientific">Coemansia biformis</name>
    <dbReference type="NCBI Taxonomy" id="1286918"/>
    <lineage>
        <taxon>Eukaryota</taxon>
        <taxon>Fungi</taxon>
        <taxon>Fungi incertae sedis</taxon>
        <taxon>Zoopagomycota</taxon>
        <taxon>Kickxellomycotina</taxon>
        <taxon>Kickxellomycetes</taxon>
        <taxon>Kickxellales</taxon>
        <taxon>Kickxellaceae</taxon>
        <taxon>Coemansia</taxon>
    </lineage>
</organism>
<reference evidence="3" key="1">
    <citation type="submission" date="2022-07" db="EMBL/GenBank/DDBJ databases">
        <title>Phylogenomic reconstructions and comparative analyses of Kickxellomycotina fungi.</title>
        <authorList>
            <person name="Reynolds N.K."/>
            <person name="Stajich J.E."/>
            <person name="Barry K."/>
            <person name="Grigoriev I.V."/>
            <person name="Crous P."/>
            <person name="Smith M.E."/>
        </authorList>
    </citation>
    <scope>NUCLEOTIDE SEQUENCE</scope>
    <source>
        <strain evidence="3">BCRC 34381</strain>
    </source>
</reference>
<name>A0A9W8CXP9_9FUNG</name>
<protein>
    <recommendedName>
        <fullName evidence="2">PB1 domain-containing protein</fullName>
    </recommendedName>
</protein>
<dbReference type="Proteomes" id="UP001143981">
    <property type="component" value="Unassembled WGS sequence"/>
</dbReference>
<feature type="compositionally biased region" description="Polar residues" evidence="1">
    <location>
        <begin position="153"/>
        <end position="172"/>
    </location>
</feature>
<feature type="domain" description="PB1" evidence="2">
    <location>
        <begin position="27"/>
        <end position="105"/>
    </location>
</feature>
<feature type="region of interest" description="Disordered" evidence="1">
    <location>
        <begin position="111"/>
        <end position="215"/>
    </location>
</feature>
<feature type="compositionally biased region" description="Polar residues" evidence="1">
    <location>
        <begin position="190"/>
        <end position="204"/>
    </location>
</feature>
<dbReference type="Pfam" id="PF00564">
    <property type="entry name" value="PB1"/>
    <property type="match status" value="1"/>
</dbReference>
<dbReference type="OrthoDB" id="5584239at2759"/>
<dbReference type="CDD" id="cd05992">
    <property type="entry name" value="PB1"/>
    <property type="match status" value="1"/>
</dbReference>
<feature type="compositionally biased region" description="Pro residues" evidence="1">
    <location>
        <begin position="205"/>
        <end position="215"/>
    </location>
</feature>